<keyword evidence="2" id="KW-1185">Reference proteome</keyword>
<sequence>MESWETVDSKFERALRLCVYITFWVADWAVRATEREDACSLDFEKRIELKLMRMWMVTFMLRRIQEPNHEIALIMRSTYFLMCIYRSLEVVYEICFNSARGRGNVLRRELSSKEDVAVYTQQIENKILWFTVDVESQAAKLLDGAITAHETVCETFRVTCEILTERAEDAEKILGNVRMERNALEILRRYCSEIESHDGPNGSVLAVCVPMIDPKHLTAVAAMAESYNSLASGRKAILDARERLDQAAYEEVRSNRLQVSKRVYAVMNGVIQVCANLCGHRFVHDITRETVSHYARYVVAQTPRMLRACRECLEACDDTKLAWMICFHTHLTVEYLLDVLKKYGSSDTNDVRCNEEHEEKIRAEALAALHVCKARCSDSPELRESFSAHEEMRRFHETKRTASREWLAQFNRMSQRLHTNLLGDTHN</sequence>
<dbReference type="EMBL" id="LGRX02030095">
    <property type="protein sequence ID" value="KAK3246108.1"/>
    <property type="molecule type" value="Genomic_DNA"/>
</dbReference>
<name>A0AAE0C1M0_9CHLO</name>
<dbReference type="AlphaFoldDB" id="A0AAE0C1M0"/>
<evidence type="ECO:0000313" key="1">
    <source>
        <dbReference type="EMBL" id="KAK3246108.1"/>
    </source>
</evidence>
<comment type="caution">
    <text evidence="1">The sequence shown here is derived from an EMBL/GenBank/DDBJ whole genome shotgun (WGS) entry which is preliminary data.</text>
</comment>
<proteinExistence type="predicted"/>
<dbReference type="Proteomes" id="UP001190700">
    <property type="component" value="Unassembled WGS sequence"/>
</dbReference>
<organism evidence="1 2">
    <name type="scientific">Cymbomonas tetramitiformis</name>
    <dbReference type="NCBI Taxonomy" id="36881"/>
    <lineage>
        <taxon>Eukaryota</taxon>
        <taxon>Viridiplantae</taxon>
        <taxon>Chlorophyta</taxon>
        <taxon>Pyramimonadophyceae</taxon>
        <taxon>Pyramimonadales</taxon>
        <taxon>Pyramimonadaceae</taxon>
        <taxon>Cymbomonas</taxon>
    </lineage>
</organism>
<protein>
    <submittedName>
        <fullName evidence="1">Uncharacterized protein</fullName>
    </submittedName>
</protein>
<reference evidence="1 2" key="1">
    <citation type="journal article" date="2015" name="Genome Biol. Evol.">
        <title>Comparative Genomics of a Bacterivorous Green Alga Reveals Evolutionary Causalities and Consequences of Phago-Mixotrophic Mode of Nutrition.</title>
        <authorList>
            <person name="Burns J.A."/>
            <person name="Paasch A."/>
            <person name="Narechania A."/>
            <person name="Kim E."/>
        </authorList>
    </citation>
    <scope>NUCLEOTIDE SEQUENCE [LARGE SCALE GENOMIC DNA]</scope>
    <source>
        <strain evidence="1 2">PLY_AMNH</strain>
    </source>
</reference>
<accession>A0AAE0C1M0</accession>
<evidence type="ECO:0000313" key="2">
    <source>
        <dbReference type="Proteomes" id="UP001190700"/>
    </source>
</evidence>
<gene>
    <name evidence="1" type="ORF">CYMTET_44329</name>
</gene>